<accession>A0A817AP49</accession>
<proteinExistence type="predicted"/>
<organism evidence="1">
    <name type="scientific">Brassica napus</name>
    <name type="common">Rape</name>
    <dbReference type="NCBI Taxonomy" id="3708"/>
    <lineage>
        <taxon>Eukaryota</taxon>
        <taxon>Viridiplantae</taxon>
        <taxon>Streptophyta</taxon>
        <taxon>Embryophyta</taxon>
        <taxon>Tracheophyta</taxon>
        <taxon>Spermatophyta</taxon>
        <taxon>Magnoliopsida</taxon>
        <taxon>eudicotyledons</taxon>
        <taxon>Gunneridae</taxon>
        <taxon>Pentapetalae</taxon>
        <taxon>rosids</taxon>
        <taxon>malvids</taxon>
        <taxon>Brassicales</taxon>
        <taxon>Brassicaceae</taxon>
        <taxon>Brassiceae</taxon>
        <taxon>Brassica</taxon>
    </lineage>
</organism>
<reference evidence="1" key="1">
    <citation type="submission" date="2021-01" db="EMBL/GenBank/DDBJ databases">
        <authorList>
            <consortium name="Genoscope - CEA"/>
            <person name="William W."/>
        </authorList>
    </citation>
    <scope>NUCLEOTIDE SEQUENCE</scope>
</reference>
<dbReference type="EMBL" id="HG994362">
    <property type="protein sequence ID" value="CAF2259322.1"/>
    <property type="molecule type" value="Genomic_DNA"/>
</dbReference>
<protein>
    <submittedName>
        <fullName evidence="1">(rape) hypothetical protein</fullName>
    </submittedName>
</protein>
<evidence type="ECO:0000313" key="1">
    <source>
        <dbReference type="EMBL" id="CAF2259322.1"/>
    </source>
</evidence>
<gene>
    <name evidence="1" type="ORF">DARMORV10_A08P33090.1</name>
</gene>
<name>A0A817AP49_BRANA</name>
<dbReference type="AlphaFoldDB" id="A0A817AP49"/>
<sequence length="34" mass="3870">MNLGEGNRFGRDISFQSSYLLVGDLIVARPHFFL</sequence>
<dbReference type="Proteomes" id="UP001295469">
    <property type="component" value="Chromosome A08"/>
</dbReference>